<organism evidence="4 5">
    <name type="scientific">Xaviernesmea oryzae</name>
    <dbReference type="NCBI Taxonomy" id="464029"/>
    <lineage>
        <taxon>Bacteria</taxon>
        <taxon>Pseudomonadati</taxon>
        <taxon>Pseudomonadota</taxon>
        <taxon>Alphaproteobacteria</taxon>
        <taxon>Hyphomicrobiales</taxon>
        <taxon>Rhizobiaceae</taxon>
        <taxon>Rhizobium/Agrobacterium group</taxon>
        <taxon>Xaviernesmea</taxon>
    </lineage>
</organism>
<dbReference type="InterPro" id="IPR046367">
    <property type="entry name" value="GapR-like_DNA-bd"/>
</dbReference>
<comment type="similarity">
    <text evidence="1">Belongs to the UPF0335 family.</text>
</comment>
<dbReference type="NCBIfam" id="NF010247">
    <property type="entry name" value="PRK13694.1"/>
    <property type="match status" value="1"/>
</dbReference>
<keyword evidence="5" id="KW-1185">Reference proteome</keyword>
<evidence type="ECO:0000259" key="3">
    <source>
        <dbReference type="Pfam" id="PF10073"/>
    </source>
</evidence>
<dbReference type="EMBL" id="MKIP01000034">
    <property type="protein sequence ID" value="OLP61064.1"/>
    <property type="molecule type" value="Genomic_DNA"/>
</dbReference>
<evidence type="ECO:0000256" key="1">
    <source>
        <dbReference type="HAMAP-Rule" id="MF_00797"/>
    </source>
</evidence>
<keyword evidence="2" id="KW-0175">Coiled coil</keyword>
<comment type="caution">
    <text evidence="4">The sequence shown here is derived from an EMBL/GenBank/DDBJ whole genome shotgun (WGS) entry which is preliminary data.</text>
</comment>
<feature type="coiled-coil region" evidence="2">
    <location>
        <begin position="5"/>
        <end position="39"/>
    </location>
</feature>
<evidence type="ECO:0000313" key="4">
    <source>
        <dbReference type="EMBL" id="OLP61064.1"/>
    </source>
</evidence>
<sequence length="88" mass="10177">MADAHEVARDQLRSFIERIERLEEEKKTIADDIKDVYGEAKGTGFDTKILRKVIQIRKQDKDERAEQEAILDTYLAALGMIELPQDED</sequence>
<dbReference type="Proteomes" id="UP000186364">
    <property type="component" value="Unassembled WGS sequence"/>
</dbReference>
<name>A0A1Q9AZF4_9HYPH</name>
<protein>
    <recommendedName>
        <fullName evidence="1">UPF0335 protein BJF93_03155</fullName>
    </recommendedName>
</protein>
<dbReference type="Pfam" id="PF10073">
    <property type="entry name" value="GapR_DNA-bd"/>
    <property type="match status" value="1"/>
</dbReference>
<evidence type="ECO:0000313" key="5">
    <source>
        <dbReference type="Proteomes" id="UP000186364"/>
    </source>
</evidence>
<dbReference type="AlphaFoldDB" id="A0A1Q9AZF4"/>
<gene>
    <name evidence="4" type="ORF">BJF93_03155</name>
</gene>
<dbReference type="GO" id="GO:0003677">
    <property type="term" value="F:DNA binding"/>
    <property type="evidence" value="ECO:0007669"/>
    <property type="project" value="InterPro"/>
</dbReference>
<accession>A0A1Q9AZF4</accession>
<dbReference type="OrthoDB" id="9813793at2"/>
<dbReference type="RefSeq" id="WP_075626956.1">
    <property type="nucleotide sequence ID" value="NZ_FOAM01000006.1"/>
</dbReference>
<dbReference type="HAMAP" id="MF_00797">
    <property type="entry name" value="UPF0335"/>
    <property type="match status" value="1"/>
</dbReference>
<proteinExistence type="inferred from homology"/>
<feature type="domain" description="GapR-like DNA-binding" evidence="3">
    <location>
        <begin position="8"/>
        <end position="79"/>
    </location>
</feature>
<evidence type="ECO:0000256" key="2">
    <source>
        <dbReference type="SAM" id="Coils"/>
    </source>
</evidence>
<reference evidence="4 5" key="1">
    <citation type="submission" date="2016-09" db="EMBL/GenBank/DDBJ databases">
        <title>Rhizobium sp. nov., a novel species isolated from the rice rhizosphere.</title>
        <authorList>
            <person name="Zhao J."/>
            <person name="Zhang X."/>
        </authorList>
    </citation>
    <scope>NUCLEOTIDE SEQUENCE [LARGE SCALE GENOMIC DNA]</scope>
    <source>
        <strain evidence="4 5">1.7048</strain>
    </source>
</reference>
<dbReference type="InterPro" id="IPR018753">
    <property type="entry name" value="GapR-like"/>
</dbReference>